<feature type="chain" id="PRO_5041921832" description="Mitochondrial carrier protein" evidence="11">
    <location>
        <begin position="32"/>
        <end position="432"/>
    </location>
</feature>
<feature type="repeat" description="Solcar" evidence="8">
    <location>
        <begin position="324"/>
        <end position="415"/>
    </location>
</feature>
<dbReference type="Proteomes" id="UP001295423">
    <property type="component" value="Unassembled WGS sequence"/>
</dbReference>
<evidence type="ECO:0000256" key="1">
    <source>
        <dbReference type="ARBA" id="ARBA00004141"/>
    </source>
</evidence>
<dbReference type="InterPro" id="IPR018108">
    <property type="entry name" value="MCP_transmembrane"/>
</dbReference>
<dbReference type="GO" id="GO:0055085">
    <property type="term" value="P:transmembrane transport"/>
    <property type="evidence" value="ECO:0007669"/>
    <property type="project" value="InterPro"/>
</dbReference>
<proteinExistence type="inferred from homology"/>
<evidence type="ECO:0000313" key="12">
    <source>
        <dbReference type="EMBL" id="CAJ1918575.1"/>
    </source>
</evidence>
<evidence type="ECO:0000256" key="8">
    <source>
        <dbReference type="PROSITE-ProRule" id="PRU00282"/>
    </source>
</evidence>
<reference evidence="12" key="1">
    <citation type="submission" date="2023-08" db="EMBL/GenBank/DDBJ databases">
        <authorList>
            <person name="Audoor S."/>
            <person name="Bilcke G."/>
        </authorList>
    </citation>
    <scope>NUCLEOTIDE SEQUENCE</scope>
</reference>
<dbReference type="InterPro" id="IPR002067">
    <property type="entry name" value="MCP"/>
</dbReference>
<evidence type="ECO:0000256" key="2">
    <source>
        <dbReference type="ARBA" id="ARBA00006375"/>
    </source>
</evidence>
<keyword evidence="7 8" id="KW-0472">Membrane</keyword>
<dbReference type="GO" id="GO:0016020">
    <property type="term" value="C:membrane"/>
    <property type="evidence" value="ECO:0007669"/>
    <property type="project" value="UniProtKB-SubCell"/>
</dbReference>
<evidence type="ECO:0000256" key="9">
    <source>
        <dbReference type="RuleBase" id="RU000488"/>
    </source>
</evidence>
<comment type="similarity">
    <text evidence="2 9">Belongs to the mitochondrial carrier (TC 2.A.29) family.</text>
</comment>
<evidence type="ECO:0000256" key="11">
    <source>
        <dbReference type="SAM" id="SignalP"/>
    </source>
</evidence>
<comment type="caution">
    <text evidence="12">The sequence shown here is derived from an EMBL/GenBank/DDBJ whole genome shotgun (WGS) entry which is preliminary data.</text>
</comment>
<accession>A0AAD2CF29</accession>
<dbReference type="PROSITE" id="PS50920">
    <property type="entry name" value="SOLCAR"/>
    <property type="match status" value="3"/>
</dbReference>
<evidence type="ECO:0000256" key="5">
    <source>
        <dbReference type="ARBA" id="ARBA00022737"/>
    </source>
</evidence>
<feature type="region of interest" description="Disordered" evidence="10">
    <location>
        <begin position="62"/>
        <end position="82"/>
    </location>
</feature>
<name>A0AAD2CF29_9STRA</name>
<feature type="repeat" description="Solcar" evidence="8">
    <location>
        <begin position="233"/>
        <end position="315"/>
    </location>
</feature>
<keyword evidence="11" id="KW-0732">Signal</keyword>
<dbReference type="Gene3D" id="1.50.40.10">
    <property type="entry name" value="Mitochondrial carrier domain"/>
    <property type="match status" value="2"/>
</dbReference>
<evidence type="ECO:0000256" key="6">
    <source>
        <dbReference type="ARBA" id="ARBA00022989"/>
    </source>
</evidence>
<keyword evidence="3 9" id="KW-0813">Transport</keyword>
<organism evidence="12 13">
    <name type="scientific">Cylindrotheca closterium</name>
    <dbReference type="NCBI Taxonomy" id="2856"/>
    <lineage>
        <taxon>Eukaryota</taxon>
        <taxon>Sar</taxon>
        <taxon>Stramenopiles</taxon>
        <taxon>Ochrophyta</taxon>
        <taxon>Bacillariophyta</taxon>
        <taxon>Bacillariophyceae</taxon>
        <taxon>Bacillariophycidae</taxon>
        <taxon>Bacillariales</taxon>
        <taxon>Bacillariaceae</taxon>
        <taxon>Cylindrotheca</taxon>
    </lineage>
</organism>
<comment type="subcellular location">
    <subcellularLocation>
        <location evidence="1">Membrane</location>
        <topology evidence="1">Multi-pass membrane protein</topology>
    </subcellularLocation>
</comment>
<evidence type="ECO:0000256" key="7">
    <source>
        <dbReference type="ARBA" id="ARBA00023136"/>
    </source>
</evidence>
<feature type="signal peptide" evidence="11">
    <location>
        <begin position="1"/>
        <end position="31"/>
    </location>
</feature>
<dbReference type="Pfam" id="PF00153">
    <property type="entry name" value="Mito_carr"/>
    <property type="match status" value="3"/>
</dbReference>
<evidence type="ECO:0008006" key="14">
    <source>
        <dbReference type="Google" id="ProtNLM"/>
    </source>
</evidence>
<dbReference type="InterPro" id="IPR023395">
    <property type="entry name" value="MCP_dom_sf"/>
</dbReference>
<protein>
    <recommendedName>
        <fullName evidence="14">Mitochondrial carrier protein</fullName>
    </recommendedName>
</protein>
<keyword evidence="4 8" id="KW-0812">Transmembrane</keyword>
<feature type="repeat" description="Solcar" evidence="8">
    <location>
        <begin position="134"/>
        <end position="215"/>
    </location>
</feature>
<keyword evidence="6" id="KW-1133">Transmembrane helix</keyword>
<evidence type="ECO:0000256" key="4">
    <source>
        <dbReference type="ARBA" id="ARBA00022692"/>
    </source>
</evidence>
<evidence type="ECO:0000313" key="13">
    <source>
        <dbReference type="Proteomes" id="UP001295423"/>
    </source>
</evidence>
<sequence>MEYTQSKSNFRNILFTFLVISLILQECAIDAHPFIAKVQQSPIGVGTSAAFRKYGSRRSFRSSSIRTSDGETPRAQSADLASRNEVKPFDLKTAHRIDTRSDQGDSEPSELEALLSSNNVIPAASKKGMATRPLLFWENMVCGAISRSIAQTTMHPANTMKTIMQSSRGADKVTFTQLFKPSMFKTLSRGAGATLALSIPHGAVNFAVLELVRAQMGKFVESVPALKSRAEKIGPGLDFVSSAVSTICCSVVSTPQMMITDNIMAGNYPALGSACVGLYQKRGIMGFYSGWWPGLAGKIPSYALTWTFFQQIKNFRDAISDRKATNYENSMMGCLASAATVCIMMPMDTIKTRLVTQSNAAVMSAVPYKGIIDCAVRIANEEGIKTFYRGLSPRLLGVVPMIGIQFGVYEAMKNLMLQKNAEPGVPLTATTM</sequence>
<keyword evidence="13" id="KW-1185">Reference proteome</keyword>
<evidence type="ECO:0000256" key="10">
    <source>
        <dbReference type="SAM" id="MobiDB-lite"/>
    </source>
</evidence>
<dbReference type="PANTHER" id="PTHR45667">
    <property type="entry name" value="S-ADENOSYLMETHIONINE MITOCHONDRIAL CARRIER PROTEIN"/>
    <property type="match status" value="1"/>
</dbReference>
<evidence type="ECO:0000256" key="3">
    <source>
        <dbReference type="ARBA" id="ARBA00022448"/>
    </source>
</evidence>
<keyword evidence="5" id="KW-0677">Repeat</keyword>
<dbReference type="EMBL" id="CAKOGP040000001">
    <property type="protein sequence ID" value="CAJ1918575.1"/>
    <property type="molecule type" value="Genomic_DNA"/>
</dbReference>
<dbReference type="SUPFAM" id="SSF103506">
    <property type="entry name" value="Mitochondrial carrier"/>
    <property type="match status" value="2"/>
</dbReference>
<gene>
    <name evidence="12" type="ORF">CYCCA115_LOCUS820</name>
</gene>
<dbReference type="PRINTS" id="PR00926">
    <property type="entry name" value="MITOCARRIER"/>
</dbReference>
<dbReference type="AlphaFoldDB" id="A0AAD2CF29"/>